<dbReference type="InterPro" id="IPR003959">
    <property type="entry name" value="ATPase_AAA_core"/>
</dbReference>
<dbReference type="SMART" id="SM00382">
    <property type="entry name" value="AAA"/>
    <property type="match status" value="1"/>
</dbReference>
<comment type="caution">
    <text evidence="7">The sequence shown here is derived from an EMBL/GenBank/DDBJ whole genome shotgun (WGS) entry which is preliminary data.</text>
</comment>
<evidence type="ECO:0000256" key="5">
    <source>
        <dbReference type="RuleBase" id="RU003651"/>
    </source>
</evidence>
<dbReference type="InterPro" id="IPR027417">
    <property type="entry name" value="P-loop_NTPase"/>
</dbReference>
<evidence type="ECO:0000256" key="4">
    <source>
        <dbReference type="ARBA" id="ARBA00023254"/>
    </source>
</evidence>
<dbReference type="GO" id="GO:0005694">
    <property type="term" value="C:chromosome"/>
    <property type="evidence" value="ECO:0007669"/>
    <property type="project" value="TreeGrafter"/>
</dbReference>
<dbReference type="Gene3D" id="3.40.50.300">
    <property type="entry name" value="P-loop containing nucleotide triphosphate hydrolases"/>
    <property type="match status" value="1"/>
</dbReference>
<dbReference type="GO" id="GO:0016887">
    <property type="term" value="F:ATP hydrolysis activity"/>
    <property type="evidence" value="ECO:0007669"/>
    <property type="project" value="InterPro"/>
</dbReference>
<dbReference type="PANTHER" id="PTHR45991:SF1">
    <property type="entry name" value="PACHYTENE CHECKPOINT PROTEIN 2 HOMOLOG"/>
    <property type="match status" value="1"/>
</dbReference>
<dbReference type="Pfam" id="PF00004">
    <property type="entry name" value="AAA"/>
    <property type="match status" value="1"/>
</dbReference>
<evidence type="ECO:0000256" key="2">
    <source>
        <dbReference type="ARBA" id="ARBA00022741"/>
    </source>
</evidence>
<evidence type="ECO:0000256" key="3">
    <source>
        <dbReference type="ARBA" id="ARBA00022840"/>
    </source>
</evidence>
<feature type="domain" description="AAA+ ATPase" evidence="6">
    <location>
        <begin position="174"/>
        <end position="326"/>
    </location>
</feature>
<accession>A0A833SE92</accession>
<keyword evidence="8" id="KW-1185">Reference proteome</keyword>
<dbReference type="FunFam" id="3.40.50.300:FF:001494">
    <property type="entry name" value="Pachytene checkpoint component Pch2"/>
    <property type="match status" value="1"/>
</dbReference>
<dbReference type="Pfam" id="PF23563">
    <property type="entry name" value="TRIP13_N"/>
    <property type="match status" value="1"/>
</dbReference>
<keyword evidence="4" id="KW-0469">Meiosis</keyword>
<dbReference type="PROSITE" id="PS00674">
    <property type="entry name" value="AAA"/>
    <property type="match status" value="1"/>
</dbReference>
<evidence type="ECO:0000256" key="1">
    <source>
        <dbReference type="ARBA" id="ARBA00007271"/>
    </source>
</evidence>
<evidence type="ECO:0000313" key="8">
    <source>
        <dbReference type="Proteomes" id="UP000655588"/>
    </source>
</evidence>
<dbReference type="InterPro" id="IPR003593">
    <property type="entry name" value="AAA+_ATPase"/>
</dbReference>
<dbReference type="Proteomes" id="UP000655588">
    <property type="component" value="Unassembled WGS sequence"/>
</dbReference>
<dbReference type="InterPro" id="IPR044539">
    <property type="entry name" value="Pch2-like"/>
</dbReference>
<dbReference type="GO" id="GO:0005634">
    <property type="term" value="C:nucleus"/>
    <property type="evidence" value="ECO:0007669"/>
    <property type="project" value="TreeGrafter"/>
</dbReference>
<dbReference type="GO" id="GO:0051598">
    <property type="term" value="P:meiotic recombination checkpoint signaling"/>
    <property type="evidence" value="ECO:0007669"/>
    <property type="project" value="TreeGrafter"/>
</dbReference>
<dbReference type="InterPro" id="IPR001270">
    <property type="entry name" value="ClpA/B"/>
</dbReference>
<comment type="similarity">
    <text evidence="1">Belongs to the AAA ATPase family. PCH2 subfamily.</text>
</comment>
<keyword evidence="3 5" id="KW-0067">ATP-binding</keyword>
<dbReference type="PANTHER" id="PTHR45991">
    <property type="entry name" value="PACHYTENE CHECKPOINT PROTEIN 2"/>
    <property type="match status" value="1"/>
</dbReference>
<name>A0A833SE92_9HYME</name>
<dbReference type="AlphaFoldDB" id="A0A833SE92"/>
<dbReference type="GO" id="GO:0005524">
    <property type="term" value="F:ATP binding"/>
    <property type="evidence" value="ECO:0007669"/>
    <property type="project" value="UniProtKB-KW"/>
</dbReference>
<evidence type="ECO:0000313" key="7">
    <source>
        <dbReference type="EMBL" id="KAF3430191.1"/>
    </source>
</evidence>
<proteinExistence type="inferred from homology"/>
<dbReference type="InterPro" id="IPR003960">
    <property type="entry name" value="ATPase_AAA_CS"/>
</dbReference>
<dbReference type="CDD" id="cd19508">
    <property type="entry name" value="RecA-like_Pch2-like"/>
    <property type="match status" value="1"/>
</dbReference>
<evidence type="ECO:0000259" key="6">
    <source>
        <dbReference type="SMART" id="SM00382"/>
    </source>
</evidence>
<gene>
    <name evidence="7" type="ORF">E2986_02023</name>
</gene>
<reference evidence="7" key="1">
    <citation type="submission" date="2019-11" db="EMBL/GenBank/DDBJ databases">
        <title>The nuclear and mitochondrial genomes of Frieseomelitta varia - a highly eusocial stingless bee (Meliponini) with a permanently sterile worker caste.</title>
        <authorList>
            <person name="Freitas F.C.P."/>
            <person name="Lourenco A.P."/>
            <person name="Nunes F.M.F."/>
            <person name="Paschoal A.R."/>
            <person name="Abreu F.C.P."/>
            <person name="Barbin F.O."/>
            <person name="Bataglia L."/>
            <person name="Cardoso-Junior C.A.M."/>
            <person name="Cervoni M.S."/>
            <person name="Silva S.R."/>
            <person name="Dalarmi F."/>
            <person name="Del Lama M.A."/>
            <person name="Depintor T.S."/>
            <person name="Ferreira K.M."/>
            <person name="Goria P.S."/>
            <person name="Jaskot M.C."/>
            <person name="Lago D.C."/>
            <person name="Luna-Lucena D."/>
            <person name="Moda L.M."/>
            <person name="Nascimento L."/>
            <person name="Pedrino M."/>
            <person name="Rabico F.O."/>
            <person name="Sanches F.C."/>
            <person name="Santos D.E."/>
            <person name="Santos C.G."/>
            <person name="Vieira J."/>
            <person name="Lopes T.F."/>
            <person name="Barchuk A.R."/>
            <person name="Hartfelder K."/>
            <person name="Simoes Z.L.P."/>
            <person name="Bitondi M.M.G."/>
            <person name="Pinheiro D.G."/>
        </authorList>
    </citation>
    <scope>NUCLEOTIDE SEQUENCE</scope>
    <source>
        <strain evidence="7">USP_RPSP 00005682</strain>
        <tissue evidence="7">Whole individual</tissue>
    </source>
</reference>
<keyword evidence="2 5" id="KW-0547">Nucleotide-binding</keyword>
<protein>
    <recommendedName>
        <fullName evidence="6">AAA+ ATPase domain-containing protein</fullName>
    </recommendedName>
</protein>
<organism evidence="7 8">
    <name type="scientific">Frieseomelitta varia</name>
    <dbReference type="NCBI Taxonomy" id="561572"/>
    <lineage>
        <taxon>Eukaryota</taxon>
        <taxon>Metazoa</taxon>
        <taxon>Ecdysozoa</taxon>
        <taxon>Arthropoda</taxon>
        <taxon>Hexapoda</taxon>
        <taxon>Insecta</taxon>
        <taxon>Pterygota</taxon>
        <taxon>Neoptera</taxon>
        <taxon>Endopterygota</taxon>
        <taxon>Hymenoptera</taxon>
        <taxon>Apocrita</taxon>
        <taxon>Aculeata</taxon>
        <taxon>Apoidea</taxon>
        <taxon>Anthophila</taxon>
        <taxon>Apidae</taxon>
        <taxon>Frieseomelitta</taxon>
    </lineage>
</organism>
<dbReference type="SUPFAM" id="SSF52540">
    <property type="entry name" value="P-loop containing nucleoside triphosphate hydrolases"/>
    <property type="match status" value="1"/>
</dbReference>
<dbReference type="EMBL" id="WNWW01000107">
    <property type="protein sequence ID" value="KAF3430191.1"/>
    <property type="molecule type" value="Genomic_DNA"/>
</dbReference>
<sequence length="453" mass="51743">MEGSDVLHVEICQNIDSMLSTQAIEDLVYAEINTLNDVALDTIMYGKDLTNSILQIHVDSIICTCSHGERSHMKIQGATLKFHVYRLTTESAATETMKNDDEDIPASSHWMLPAQEFHHLWESLYFDCNIKENVGQTICLTFYNSLIIFYKLLHFVETAMIFADHNVDTNIISWNKVVLLYGPPGTGKTSLCKALAQKAIIRLGNRFAYGELVEINSHSLFSKWFSESGKLVMKLFSEIKTLLENPQALVCILIDEVESLAHARKSCSNGAEPTDSIRVVNALLTQLDQIKRYPNILILTTSNLSQAIDLAFVDRADIKQYIGHPTYQAIYKIYASCLKELMRVNKHPYFLQFLRYAIPVCFLQTKLMEPEEIYDLSMLKKMGYEETPQSKCSLKLMELSQESMGLSGRVLRKMPFLAHAFYLRTKKCTLSRFLRAMHLAIEREKENNTQEGF</sequence>
<dbReference type="PRINTS" id="PR00300">
    <property type="entry name" value="CLPPROTEASEA"/>
</dbReference>
<dbReference type="GO" id="GO:0007131">
    <property type="term" value="P:reciprocal meiotic recombination"/>
    <property type="evidence" value="ECO:0007669"/>
    <property type="project" value="TreeGrafter"/>
</dbReference>
<dbReference type="InterPro" id="IPR058249">
    <property type="entry name" value="Pch2_C"/>
</dbReference>
<dbReference type="Pfam" id="PF23242">
    <property type="entry name" value="AAA_lid_TRIP13_C"/>
    <property type="match status" value="1"/>
</dbReference>